<reference evidence="3 4" key="2">
    <citation type="submission" date="2024-05" db="EMBL/GenBank/DDBJ databases">
        <authorList>
            <person name="Chen Y."/>
            <person name="Shah S."/>
            <person name="Dougan E. K."/>
            <person name="Thang M."/>
            <person name="Chan C."/>
        </authorList>
    </citation>
    <scope>NUCLEOTIDE SEQUENCE [LARGE SCALE GENOMIC DNA]</scope>
</reference>
<comment type="caution">
    <text evidence="2">The sequence shown here is derived from an EMBL/GenBank/DDBJ whole genome shotgun (WGS) entry which is preliminary data.</text>
</comment>
<gene>
    <name evidence="2" type="ORF">C1SCF055_LOCUS16271</name>
</gene>
<keyword evidence="1" id="KW-1133">Transmembrane helix</keyword>
<evidence type="ECO:0000256" key="1">
    <source>
        <dbReference type="SAM" id="Phobius"/>
    </source>
</evidence>
<dbReference type="EMBL" id="CAMXCT010001340">
    <property type="protein sequence ID" value="CAI3989179.1"/>
    <property type="molecule type" value="Genomic_DNA"/>
</dbReference>
<dbReference type="EMBL" id="CAMXCT030001340">
    <property type="protein sequence ID" value="CAL4776491.1"/>
    <property type="molecule type" value="Genomic_DNA"/>
</dbReference>
<protein>
    <recommendedName>
        <fullName evidence="5">Transmembrane protein</fullName>
    </recommendedName>
</protein>
<name>A0A9P1FTN2_9DINO</name>
<evidence type="ECO:0000313" key="2">
    <source>
        <dbReference type="EMBL" id="CAI3989179.1"/>
    </source>
</evidence>
<evidence type="ECO:0000313" key="3">
    <source>
        <dbReference type="EMBL" id="CAL4776491.1"/>
    </source>
</evidence>
<evidence type="ECO:0008006" key="5">
    <source>
        <dbReference type="Google" id="ProtNLM"/>
    </source>
</evidence>
<dbReference type="AlphaFoldDB" id="A0A9P1FTN2"/>
<proteinExistence type="predicted"/>
<reference evidence="2" key="1">
    <citation type="submission" date="2022-10" db="EMBL/GenBank/DDBJ databases">
        <authorList>
            <person name="Chen Y."/>
            <person name="Dougan E. K."/>
            <person name="Chan C."/>
            <person name="Rhodes N."/>
            <person name="Thang M."/>
        </authorList>
    </citation>
    <scope>NUCLEOTIDE SEQUENCE</scope>
</reference>
<feature type="transmembrane region" description="Helical" evidence="1">
    <location>
        <begin position="77"/>
        <end position="102"/>
    </location>
</feature>
<accession>A0A9P1FTN2</accession>
<dbReference type="Proteomes" id="UP001152797">
    <property type="component" value="Unassembled WGS sequence"/>
</dbReference>
<dbReference type="OrthoDB" id="407156at2759"/>
<keyword evidence="1" id="KW-0812">Transmembrane</keyword>
<dbReference type="EMBL" id="CAMXCT020001340">
    <property type="protein sequence ID" value="CAL1142554.1"/>
    <property type="molecule type" value="Genomic_DNA"/>
</dbReference>
<keyword evidence="4" id="KW-1185">Reference proteome</keyword>
<sequence>MAPRFEFGTHLVLCFGGAGFYGQYAEKWKEDPNDERWKGRKFEWFFTEKEEDIKLSSLPRPGFLPPEFWEAFYEKGVFIALFQAATLIGGFVVIFLFAPYALNAILGALLGVAPPSAS</sequence>
<organism evidence="2">
    <name type="scientific">Cladocopium goreaui</name>
    <dbReference type="NCBI Taxonomy" id="2562237"/>
    <lineage>
        <taxon>Eukaryota</taxon>
        <taxon>Sar</taxon>
        <taxon>Alveolata</taxon>
        <taxon>Dinophyceae</taxon>
        <taxon>Suessiales</taxon>
        <taxon>Symbiodiniaceae</taxon>
        <taxon>Cladocopium</taxon>
    </lineage>
</organism>
<keyword evidence="1" id="KW-0472">Membrane</keyword>
<evidence type="ECO:0000313" key="4">
    <source>
        <dbReference type="Proteomes" id="UP001152797"/>
    </source>
</evidence>